<proteinExistence type="predicted"/>
<organism evidence="1">
    <name type="scientific">Arundo donax</name>
    <name type="common">Giant reed</name>
    <name type="synonym">Donax arundinaceus</name>
    <dbReference type="NCBI Taxonomy" id="35708"/>
    <lineage>
        <taxon>Eukaryota</taxon>
        <taxon>Viridiplantae</taxon>
        <taxon>Streptophyta</taxon>
        <taxon>Embryophyta</taxon>
        <taxon>Tracheophyta</taxon>
        <taxon>Spermatophyta</taxon>
        <taxon>Magnoliopsida</taxon>
        <taxon>Liliopsida</taxon>
        <taxon>Poales</taxon>
        <taxon>Poaceae</taxon>
        <taxon>PACMAD clade</taxon>
        <taxon>Arundinoideae</taxon>
        <taxon>Arundineae</taxon>
        <taxon>Arundo</taxon>
    </lineage>
</organism>
<reference evidence="1" key="2">
    <citation type="journal article" date="2015" name="Data Brief">
        <title>Shoot transcriptome of the giant reed, Arundo donax.</title>
        <authorList>
            <person name="Barrero R.A."/>
            <person name="Guerrero F.D."/>
            <person name="Moolhuijzen P."/>
            <person name="Goolsby J.A."/>
            <person name="Tidwell J."/>
            <person name="Bellgard S.E."/>
            <person name="Bellgard M.I."/>
        </authorList>
    </citation>
    <scope>NUCLEOTIDE SEQUENCE</scope>
    <source>
        <tissue evidence="1">Shoot tissue taken approximately 20 cm above the soil surface</tissue>
    </source>
</reference>
<dbReference type="EMBL" id="GBRH01260180">
    <property type="protein sequence ID" value="JAD37715.1"/>
    <property type="molecule type" value="Transcribed_RNA"/>
</dbReference>
<dbReference type="AlphaFoldDB" id="A0A0A8ZLV0"/>
<reference evidence="1" key="1">
    <citation type="submission" date="2014-09" db="EMBL/GenBank/DDBJ databases">
        <authorList>
            <person name="Magalhaes I.L.F."/>
            <person name="Oliveira U."/>
            <person name="Santos F.R."/>
            <person name="Vidigal T.H.D.A."/>
            <person name="Brescovit A.D."/>
            <person name="Santos A.J."/>
        </authorList>
    </citation>
    <scope>NUCLEOTIDE SEQUENCE</scope>
    <source>
        <tissue evidence="1">Shoot tissue taken approximately 20 cm above the soil surface</tissue>
    </source>
</reference>
<name>A0A0A8ZLV0_ARUDO</name>
<evidence type="ECO:0000313" key="1">
    <source>
        <dbReference type="EMBL" id="JAD37715.1"/>
    </source>
</evidence>
<accession>A0A0A8ZLV0</accession>
<sequence>MNETSRELPGHMYMPGKLAARKHLFTCSICVTGHTNILCFFENIDF</sequence>
<protein>
    <submittedName>
        <fullName evidence="1">Uncharacterized protein</fullName>
    </submittedName>
</protein>